<dbReference type="EMBL" id="FNAJ01000014">
    <property type="protein sequence ID" value="SDE89314.1"/>
    <property type="molecule type" value="Genomic_DNA"/>
</dbReference>
<evidence type="ECO:0000256" key="2">
    <source>
        <dbReference type="ARBA" id="ARBA00022723"/>
    </source>
</evidence>
<dbReference type="InterPro" id="IPR013154">
    <property type="entry name" value="ADH-like_N"/>
</dbReference>
<reference evidence="7 10" key="2">
    <citation type="submission" date="2019-07" db="EMBL/GenBank/DDBJ databases">
        <title>Whole genome shotgun sequence of Myxococcus virescens NBRC 100334.</title>
        <authorList>
            <person name="Hosoyama A."/>
            <person name="Uohara A."/>
            <person name="Ohji S."/>
            <person name="Ichikawa N."/>
        </authorList>
    </citation>
    <scope>NUCLEOTIDE SEQUENCE [LARGE SCALE GENOMIC DNA]</scope>
    <source>
        <strain evidence="7 10">NBRC 100334</strain>
    </source>
</reference>
<dbReference type="SUPFAM" id="SSF51735">
    <property type="entry name" value="NAD(P)-binding Rossmann-fold domains"/>
    <property type="match status" value="1"/>
</dbReference>
<keyword evidence="3" id="KW-0862">Zinc</keyword>
<dbReference type="AlphaFoldDB" id="A0A511HLP0"/>
<evidence type="ECO:0000313" key="8">
    <source>
        <dbReference type="EMBL" id="SDE89314.1"/>
    </source>
</evidence>
<dbReference type="GO" id="GO:0046872">
    <property type="term" value="F:metal ion binding"/>
    <property type="evidence" value="ECO:0007669"/>
    <property type="project" value="UniProtKB-KW"/>
</dbReference>
<dbReference type="SUPFAM" id="SSF50129">
    <property type="entry name" value="GroES-like"/>
    <property type="match status" value="1"/>
</dbReference>
<keyword evidence="9" id="KW-1185">Reference proteome</keyword>
<evidence type="ECO:0000259" key="6">
    <source>
        <dbReference type="Pfam" id="PF16912"/>
    </source>
</evidence>
<dbReference type="Proteomes" id="UP000321224">
    <property type="component" value="Unassembled WGS sequence"/>
</dbReference>
<evidence type="ECO:0000313" key="9">
    <source>
        <dbReference type="Proteomes" id="UP000198717"/>
    </source>
</evidence>
<feature type="domain" description="Alcohol dehydrogenase-like N-terminal" evidence="5">
    <location>
        <begin position="28"/>
        <end position="142"/>
    </location>
</feature>
<dbReference type="Gene3D" id="3.40.50.720">
    <property type="entry name" value="NAD(P)-binding Rossmann-like Domain"/>
    <property type="match status" value="1"/>
</dbReference>
<dbReference type="InterPro" id="IPR031640">
    <property type="entry name" value="Glu_dehyd_C"/>
</dbReference>
<dbReference type="RefSeq" id="WP_090493399.1">
    <property type="nucleotide sequence ID" value="NZ_BJVY01000034.1"/>
</dbReference>
<sequence length="361" mass="38870">MHAVAVFPGTREVRLVDSPEPRPVTGSQVLLKVLEVGICGTDREIGAFEYGTPPPDSDHLILGHEALAKVVATGPDVTLVREGDLVVPTVRRPCPHARCHPCRAERQDFCVTGDFRERGIKAAHGFLQEWVVEEEGHLVVVPRQLSDVAVLVEPLSVAAKAAEQVQAIQRRLPWERARVRALALGAGPVGLLGAMSMVVNHFDTFVYSLEPAASERANLIRSFGATYVSGQDVPLGELGKKVGTFDIIYEAVGVSKVAFAAIDALGPNGLFIFTGIPAHGGPNPVDTDTLMRNIVLRNQLLLGTVNASRSAYELALRELEQAMFLFPQSVRALMTHRVPIQETPALLKGAGGIKQVVQLAS</sequence>
<keyword evidence="2" id="KW-0479">Metal-binding</keyword>
<dbReference type="GO" id="GO:0016491">
    <property type="term" value="F:oxidoreductase activity"/>
    <property type="evidence" value="ECO:0007669"/>
    <property type="project" value="UniProtKB-KW"/>
</dbReference>
<keyword evidence="4" id="KW-0560">Oxidoreductase</keyword>
<dbReference type="Proteomes" id="UP000198717">
    <property type="component" value="Unassembled WGS sequence"/>
</dbReference>
<reference evidence="8 9" key="1">
    <citation type="submission" date="2016-10" db="EMBL/GenBank/DDBJ databases">
        <authorList>
            <person name="Varghese N."/>
            <person name="Submissions S."/>
        </authorList>
    </citation>
    <scope>NUCLEOTIDE SEQUENCE [LARGE SCALE GENOMIC DNA]</scope>
    <source>
        <strain evidence="8 9">DSM 2260</strain>
    </source>
</reference>
<evidence type="ECO:0000313" key="7">
    <source>
        <dbReference type="EMBL" id="GEL73429.1"/>
    </source>
</evidence>
<dbReference type="Pfam" id="PF16912">
    <property type="entry name" value="Glu_dehyd_C"/>
    <property type="match status" value="1"/>
</dbReference>
<evidence type="ECO:0000256" key="3">
    <source>
        <dbReference type="ARBA" id="ARBA00022833"/>
    </source>
</evidence>
<dbReference type="PANTHER" id="PTHR43189">
    <property type="entry name" value="ZINC-TYPE ALCOHOL DEHYDROGENASE-LIKE PROTEIN C1198.01-RELATED"/>
    <property type="match status" value="1"/>
</dbReference>
<dbReference type="EMBL" id="BJVY01000034">
    <property type="protein sequence ID" value="GEL73429.1"/>
    <property type="molecule type" value="Genomic_DNA"/>
</dbReference>
<proteinExistence type="predicted"/>
<dbReference type="InterPro" id="IPR036291">
    <property type="entry name" value="NAD(P)-bd_dom_sf"/>
</dbReference>
<comment type="cofactor">
    <cofactor evidence="1">
        <name>Zn(2+)</name>
        <dbReference type="ChEBI" id="CHEBI:29105"/>
    </cofactor>
</comment>
<dbReference type="PANTHER" id="PTHR43189:SF2">
    <property type="entry name" value="GLUCOSE 1-DEHYDROGENASE"/>
    <property type="match status" value="1"/>
</dbReference>
<protein>
    <submittedName>
        <fullName evidence="7">Glucose dehydrogenase</fullName>
    </submittedName>
    <submittedName>
        <fullName evidence="8">Threonine dehydrogenase</fullName>
    </submittedName>
</protein>
<organism evidence="7 10">
    <name type="scientific">Myxococcus virescens</name>
    <dbReference type="NCBI Taxonomy" id="83456"/>
    <lineage>
        <taxon>Bacteria</taxon>
        <taxon>Pseudomonadati</taxon>
        <taxon>Myxococcota</taxon>
        <taxon>Myxococcia</taxon>
        <taxon>Myxococcales</taxon>
        <taxon>Cystobacterineae</taxon>
        <taxon>Myxococcaceae</taxon>
        <taxon>Myxococcus</taxon>
    </lineage>
</organism>
<dbReference type="Gene3D" id="3.90.180.10">
    <property type="entry name" value="Medium-chain alcohol dehydrogenases, catalytic domain"/>
    <property type="match status" value="1"/>
</dbReference>
<evidence type="ECO:0000256" key="1">
    <source>
        <dbReference type="ARBA" id="ARBA00001947"/>
    </source>
</evidence>
<accession>A0A511HLP0</accession>
<name>A0A511HLP0_9BACT</name>
<evidence type="ECO:0000313" key="10">
    <source>
        <dbReference type="Proteomes" id="UP000321224"/>
    </source>
</evidence>
<evidence type="ECO:0000259" key="5">
    <source>
        <dbReference type="Pfam" id="PF08240"/>
    </source>
</evidence>
<feature type="domain" description="Glucose dehydrogenase C-terminal" evidence="6">
    <location>
        <begin position="147"/>
        <end position="359"/>
    </location>
</feature>
<dbReference type="CDD" id="cd08230">
    <property type="entry name" value="glucose_DH"/>
    <property type="match status" value="1"/>
</dbReference>
<evidence type="ECO:0000256" key="4">
    <source>
        <dbReference type="ARBA" id="ARBA00023002"/>
    </source>
</evidence>
<comment type="caution">
    <text evidence="7">The sequence shown here is derived from an EMBL/GenBank/DDBJ whole genome shotgun (WGS) entry which is preliminary data.</text>
</comment>
<dbReference type="InterPro" id="IPR011032">
    <property type="entry name" value="GroES-like_sf"/>
</dbReference>
<gene>
    <name evidence="7" type="ORF">MVI01_52130</name>
    <name evidence="8" type="ORF">SAMN04488504_11473</name>
</gene>
<dbReference type="Pfam" id="PF08240">
    <property type="entry name" value="ADH_N"/>
    <property type="match status" value="1"/>
</dbReference>